<dbReference type="NCBIfam" id="NF003454">
    <property type="entry name" value="PRK05035.1"/>
    <property type="match status" value="1"/>
</dbReference>
<evidence type="ECO:0000259" key="10">
    <source>
        <dbReference type="PROSITE" id="PS51379"/>
    </source>
</evidence>
<keyword evidence="8" id="KW-1003">Cell membrane</keyword>
<comment type="cofactor">
    <cofactor evidence="8">
        <name>[4Fe-4S] cluster</name>
        <dbReference type="ChEBI" id="CHEBI:49883"/>
    </cofactor>
    <text evidence="8">Binds 2 [4Fe-4S] clusters per subunit.</text>
</comment>
<dbReference type="InterPro" id="IPR019554">
    <property type="entry name" value="Soluble_ligand-bd"/>
</dbReference>
<dbReference type="PANTHER" id="PTHR43034">
    <property type="entry name" value="ION-TRANSLOCATING OXIDOREDUCTASE COMPLEX SUBUNIT C"/>
    <property type="match status" value="1"/>
</dbReference>
<keyword evidence="8" id="KW-0472">Membrane</keyword>
<organism evidence="11 12">
    <name type="scientific">Thiobacter aerophilum</name>
    <dbReference type="NCBI Taxonomy" id="3121275"/>
    <lineage>
        <taxon>Bacteria</taxon>
        <taxon>Pseudomonadati</taxon>
        <taxon>Pseudomonadota</taxon>
        <taxon>Betaproteobacteria</taxon>
        <taxon>Burkholderiales</taxon>
        <taxon>Thiobacteraceae</taxon>
        <taxon>Thiobacter</taxon>
    </lineage>
</organism>
<proteinExistence type="inferred from homology"/>
<dbReference type="InterPro" id="IPR017900">
    <property type="entry name" value="4Fe4S_Fe_S_CS"/>
</dbReference>
<comment type="caution">
    <text evidence="11">The sequence shown here is derived from an EMBL/GenBank/DDBJ whole genome shotgun (WGS) entry which is preliminary data.</text>
</comment>
<feature type="binding site" evidence="8">
    <location>
        <position position="409"/>
    </location>
    <ligand>
        <name>[4Fe-4S] cluster</name>
        <dbReference type="ChEBI" id="CHEBI:49883"/>
        <label>2</label>
    </ligand>
</feature>
<comment type="subcellular location">
    <subcellularLocation>
        <location evidence="8">Cell inner membrane</location>
        <topology evidence="8">Peripheral membrane protein</topology>
    </subcellularLocation>
</comment>
<evidence type="ECO:0000256" key="5">
    <source>
        <dbReference type="ARBA" id="ARBA00022982"/>
    </source>
</evidence>
<feature type="binding site" evidence="8">
    <location>
        <position position="367"/>
    </location>
    <ligand>
        <name>[4Fe-4S] cluster</name>
        <dbReference type="ChEBI" id="CHEBI:49883"/>
        <label>1</label>
    </ligand>
</feature>
<dbReference type="RefSeq" id="WP_347306784.1">
    <property type="nucleotide sequence ID" value="NZ_JBAJEX010000001.1"/>
</dbReference>
<keyword evidence="12" id="KW-1185">Reference proteome</keyword>
<comment type="similarity">
    <text evidence="8">Belongs to the 4Fe4S bacterial-type ferredoxin family. RnfC subfamily.</text>
</comment>
<dbReference type="SUPFAM" id="SSF46548">
    <property type="entry name" value="alpha-helical ferredoxin"/>
    <property type="match status" value="1"/>
</dbReference>
<evidence type="ECO:0000256" key="9">
    <source>
        <dbReference type="SAM" id="MobiDB-lite"/>
    </source>
</evidence>
<keyword evidence="8" id="KW-0997">Cell inner membrane</keyword>
<evidence type="ECO:0000313" key="12">
    <source>
        <dbReference type="Proteomes" id="UP001482231"/>
    </source>
</evidence>
<feature type="region of interest" description="Disordered" evidence="9">
    <location>
        <begin position="465"/>
        <end position="494"/>
    </location>
</feature>
<comment type="function">
    <text evidence="8">Part of a membrane-bound complex that couples electron transfer with translocation of ions across the membrane.</text>
</comment>
<feature type="binding site" evidence="8">
    <location>
        <position position="377"/>
    </location>
    <ligand>
        <name>[4Fe-4S] cluster</name>
        <dbReference type="ChEBI" id="CHEBI:49883"/>
        <label>2</label>
    </ligand>
</feature>
<dbReference type="EC" id="7.-.-.-" evidence="8"/>
<dbReference type="InterPro" id="IPR037225">
    <property type="entry name" value="Nuo51_FMN-bd_sf"/>
</dbReference>
<name>A0ABV0EE26_9BURK</name>
<dbReference type="Pfam" id="PF13375">
    <property type="entry name" value="RnfC_N"/>
    <property type="match status" value="1"/>
</dbReference>
<keyword evidence="5 8" id="KW-0249">Electron transport</keyword>
<feature type="binding site" evidence="8">
    <location>
        <position position="416"/>
    </location>
    <ligand>
        <name>[4Fe-4S] cluster</name>
        <dbReference type="ChEBI" id="CHEBI:49883"/>
        <label>1</label>
    </ligand>
</feature>
<dbReference type="Pfam" id="PF10531">
    <property type="entry name" value="SLBB"/>
    <property type="match status" value="1"/>
</dbReference>
<dbReference type="Gene3D" id="3.30.70.20">
    <property type="match status" value="1"/>
</dbReference>
<comment type="subunit">
    <text evidence="8">The complex is composed of six subunits: RnfA, RnfB, RnfC, RnfD, RnfE and RnfG.</text>
</comment>
<dbReference type="InterPro" id="IPR011538">
    <property type="entry name" value="Nuo51_FMN-bd"/>
</dbReference>
<feature type="domain" description="4Fe-4S ferredoxin-type" evidence="10">
    <location>
        <begin position="397"/>
        <end position="426"/>
    </location>
</feature>
<evidence type="ECO:0000256" key="1">
    <source>
        <dbReference type="ARBA" id="ARBA00022448"/>
    </source>
</evidence>
<feature type="binding site" evidence="8">
    <location>
        <position position="406"/>
    </location>
    <ligand>
        <name>[4Fe-4S] cluster</name>
        <dbReference type="ChEBI" id="CHEBI:49883"/>
        <label>2</label>
    </ligand>
</feature>
<keyword evidence="7 8" id="KW-0411">Iron-sulfur</keyword>
<evidence type="ECO:0000256" key="8">
    <source>
        <dbReference type="HAMAP-Rule" id="MF_00461"/>
    </source>
</evidence>
<dbReference type="Gene3D" id="3.40.50.11540">
    <property type="entry name" value="NADH-ubiquinone oxidoreductase 51kDa subunit"/>
    <property type="match status" value="1"/>
</dbReference>
<keyword evidence="6 8" id="KW-0408">Iron</keyword>
<dbReference type="InterPro" id="IPR010208">
    <property type="entry name" value="Ion_transpt_RnfC/RsxC"/>
</dbReference>
<feature type="binding site" evidence="8">
    <location>
        <position position="373"/>
    </location>
    <ligand>
        <name>[4Fe-4S] cluster</name>
        <dbReference type="ChEBI" id="CHEBI:49883"/>
        <label>1</label>
    </ligand>
</feature>
<dbReference type="Pfam" id="PF12838">
    <property type="entry name" value="Fer4_7"/>
    <property type="match status" value="1"/>
</dbReference>
<evidence type="ECO:0000256" key="2">
    <source>
        <dbReference type="ARBA" id="ARBA00022485"/>
    </source>
</evidence>
<evidence type="ECO:0000256" key="7">
    <source>
        <dbReference type="ARBA" id="ARBA00023014"/>
    </source>
</evidence>
<feature type="region of interest" description="Disordered" evidence="9">
    <location>
        <begin position="1"/>
        <end position="22"/>
    </location>
</feature>
<feature type="region of interest" description="Disordered" evidence="9">
    <location>
        <begin position="502"/>
        <end position="521"/>
    </location>
</feature>
<dbReference type="PROSITE" id="PS51379">
    <property type="entry name" value="4FE4S_FER_2"/>
    <property type="match status" value="2"/>
</dbReference>
<dbReference type="SUPFAM" id="SSF142019">
    <property type="entry name" value="Nqo1 FMN-binding domain-like"/>
    <property type="match status" value="1"/>
</dbReference>
<evidence type="ECO:0000256" key="6">
    <source>
        <dbReference type="ARBA" id="ARBA00023004"/>
    </source>
</evidence>
<accession>A0ABV0EE26</accession>
<dbReference type="NCBIfam" id="TIGR01945">
    <property type="entry name" value="rnfC"/>
    <property type="match status" value="1"/>
</dbReference>
<feature type="binding site" evidence="8">
    <location>
        <position position="370"/>
    </location>
    <ligand>
        <name>[4Fe-4S] cluster</name>
        <dbReference type="ChEBI" id="CHEBI:49883"/>
        <label>1</label>
    </ligand>
</feature>
<reference evidence="11 12" key="1">
    <citation type="submission" date="2024-02" db="EMBL/GenBank/DDBJ databases">
        <title>New thermophilic sulfur-oxidizing bacteria from a hot springs of the Uzon caldera (Kamchatka, Russia).</title>
        <authorList>
            <person name="Dukat A.M."/>
            <person name="Elcheninov A.G."/>
            <person name="Frolov E.N."/>
        </authorList>
    </citation>
    <scope>NUCLEOTIDE SEQUENCE [LARGE SCALE GENOMIC DNA]</scope>
    <source>
        <strain evidence="11 12">AK1</strain>
    </source>
</reference>
<keyword evidence="4 8" id="KW-0677">Repeat</keyword>
<dbReference type="HAMAP" id="MF_00461">
    <property type="entry name" value="RsxC_RnfC"/>
    <property type="match status" value="1"/>
</dbReference>
<sequence>MRRLYGFPGGVHPPEHKTESSGRPIAPAPLPARLVVPLLQHIGNPAKPVVQPGQKVLKGELIGKADGYISVSVHAPTSGTVRAVEPHPVPHPSGLPALCVVIEADGEERWVEKTPIDYLHLDPSEVRNRLRDMGLAGLGGAVFPTYVKLNPIPERSVPTLVLNGCECEPWITCDDRLMQERAPSIVAGARIMRHLLDAREVIVAIEDNKAEAIAAMREACRDTDFEVVVVPTLYPSGSGKQLIQLLTGREVPSGGRSTDVGVQVFNVGTAHALDRAVNHGEPLISRIVTVTGNVRRPQNFEAPLGMPLAELVTLAGTPREDTTGYIMGGPMMGFDLNSDQVPVVKAMNCVIARSERLFPPLPLPLPCIRCTRCAQVCPVRLQPQDLYWFARAKNFGKAQEHNLFDCIECGCCAYVCPSHIPLVDYYRFAKSEIWAREREKKAADRARERHEFRLQRLEREKKERAEKLAQKAVASKDTAAMPNPDAQAKRAAIQAAIERARAKQAGIEPRNVSQLPPDKLKEIQEIEARRAKLREAMQKQPGDTP</sequence>
<dbReference type="Proteomes" id="UP001482231">
    <property type="component" value="Unassembled WGS sequence"/>
</dbReference>
<dbReference type="Pfam" id="PF01512">
    <property type="entry name" value="Complex1_51K"/>
    <property type="match status" value="1"/>
</dbReference>
<dbReference type="InterPro" id="IPR026902">
    <property type="entry name" value="RnfC_N"/>
</dbReference>
<dbReference type="PROSITE" id="PS00198">
    <property type="entry name" value="4FE4S_FER_1"/>
    <property type="match status" value="1"/>
</dbReference>
<evidence type="ECO:0000313" key="11">
    <source>
        <dbReference type="EMBL" id="MEO1766077.1"/>
    </source>
</evidence>
<protein>
    <recommendedName>
        <fullName evidence="8">Ion-translocating oxidoreductase complex subunit C</fullName>
        <ecNumber evidence="8">7.-.-.-</ecNumber>
    </recommendedName>
    <alternativeName>
        <fullName evidence="8">Rnf electron transport complex subunit C</fullName>
    </alternativeName>
</protein>
<keyword evidence="8" id="KW-1278">Translocase</keyword>
<dbReference type="InterPro" id="IPR017896">
    <property type="entry name" value="4Fe4S_Fe-S-bd"/>
</dbReference>
<gene>
    <name evidence="11" type="primary">rsxC</name>
    <name evidence="8" type="synonym">rnfC</name>
    <name evidence="11" type="ORF">V6E02_02465</name>
</gene>
<evidence type="ECO:0000256" key="4">
    <source>
        <dbReference type="ARBA" id="ARBA00022737"/>
    </source>
</evidence>
<evidence type="ECO:0000256" key="3">
    <source>
        <dbReference type="ARBA" id="ARBA00022723"/>
    </source>
</evidence>
<feature type="binding site" evidence="8">
    <location>
        <position position="412"/>
    </location>
    <ligand>
        <name>[4Fe-4S] cluster</name>
        <dbReference type="ChEBI" id="CHEBI:49883"/>
        <label>2</label>
    </ligand>
</feature>
<keyword evidence="1 8" id="KW-0813">Transport</keyword>
<keyword evidence="2 8" id="KW-0004">4Fe-4S</keyword>
<dbReference type="Gene3D" id="3.10.20.600">
    <property type="match status" value="1"/>
</dbReference>
<dbReference type="PANTHER" id="PTHR43034:SF2">
    <property type="entry name" value="ION-TRANSLOCATING OXIDOREDUCTASE COMPLEX SUBUNIT C"/>
    <property type="match status" value="1"/>
</dbReference>
<dbReference type="EMBL" id="JBAJEX010000001">
    <property type="protein sequence ID" value="MEO1766077.1"/>
    <property type="molecule type" value="Genomic_DNA"/>
</dbReference>
<keyword evidence="3 8" id="KW-0479">Metal-binding</keyword>
<feature type="domain" description="4Fe-4S ferredoxin-type" evidence="10">
    <location>
        <begin position="358"/>
        <end position="386"/>
    </location>
</feature>